<dbReference type="Gene3D" id="1.10.10.10">
    <property type="entry name" value="Winged helix-like DNA-binding domain superfamily/Winged helix DNA-binding domain"/>
    <property type="match status" value="1"/>
</dbReference>
<dbReference type="SUPFAM" id="SSF46785">
    <property type="entry name" value="Winged helix' DNA-binding domain"/>
    <property type="match status" value="1"/>
</dbReference>
<dbReference type="InterPro" id="IPR000524">
    <property type="entry name" value="Tscrpt_reg_HTH_GntR"/>
</dbReference>
<sequence>MRSTKRLPAEPTPINLGDLAYHTIRQLILQRELPGGSAVVEGRLAEELNISRTPMREALVRLEGEGLLVRAGARSYSVRTVKASEHFQSLQVREWLESKAIELAIGKIPKDKISDLRERIEALKDSNHQEPIHWQVDDMLHMLCPEASGNVVLARLIAQARVSNRLFELMDPFGRVDDDRAEHLAILDALEAGDAEAAKRALATHFKNLGDYVMKRVRG</sequence>
<evidence type="ECO:0000256" key="1">
    <source>
        <dbReference type="ARBA" id="ARBA00023015"/>
    </source>
</evidence>
<evidence type="ECO:0000313" key="5">
    <source>
        <dbReference type="EMBL" id="NYT49155.1"/>
    </source>
</evidence>
<dbReference type="AlphaFoldDB" id="A0A853FTF0"/>
<protein>
    <submittedName>
        <fullName evidence="5">GntR family transcriptional regulator</fullName>
    </submittedName>
</protein>
<dbReference type="SMART" id="SM00895">
    <property type="entry name" value="FCD"/>
    <property type="match status" value="1"/>
</dbReference>
<accession>A0A853FTF0</accession>
<evidence type="ECO:0000256" key="2">
    <source>
        <dbReference type="ARBA" id="ARBA00023125"/>
    </source>
</evidence>
<dbReference type="Pfam" id="PF07729">
    <property type="entry name" value="FCD"/>
    <property type="match status" value="1"/>
</dbReference>
<keyword evidence="2" id="KW-0238">DNA-binding</keyword>
<dbReference type="InterPro" id="IPR036388">
    <property type="entry name" value="WH-like_DNA-bd_sf"/>
</dbReference>
<name>A0A853FTF0_9BURK</name>
<dbReference type="EMBL" id="JACCEM010000003">
    <property type="protein sequence ID" value="NYT49155.1"/>
    <property type="molecule type" value="Genomic_DNA"/>
</dbReference>
<dbReference type="GO" id="GO:0003700">
    <property type="term" value="F:DNA-binding transcription factor activity"/>
    <property type="evidence" value="ECO:0007669"/>
    <property type="project" value="InterPro"/>
</dbReference>
<dbReference type="Gene3D" id="1.20.120.530">
    <property type="entry name" value="GntR ligand-binding domain-like"/>
    <property type="match status" value="1"/>
</dbReference>
<evidence type="ECO:0000256" key="3">
    <source>
        <dbReference type="ARBA" id="ARBA00023163"/>
    </source>
</evidence>
<evidence type="ECO:0000259" key="4">
    <source>
        <dbReference type="PROSITE" id="PS50949"/>
    </source>
</evidence>
<dbReference type="PROSITE" id="PS50949">
    <property type="entry name" value="HTH_GNTR"/>
    <property type="match status" value="1"/>
</dbReference>
<dbReference type="SUPFAM" id="SSF48008">
    <property type="entry name" value="GntR ligand-binding domain-like"/>
    <property type="match status" value="1"/>
</dbReference>
<dbReference type="PRINTS" id="PR00035">
    <property type="entry name" value="HTHGNTR"/>
</dbReference>
<dbReference type="RefSeq" id="WP_180154438.1">
    <property type="nucleotide sequence ID" value="NZ_JACCEM010000003.1"/>
</dbReference>
<dbReference type="InterPro" id="IPR008920">
    <property type="entry name" value="TF_FadR/GntR_C"/>
</dbReference>
<keyword evidence="1" id="KW-0805">Transcription regulation</keyword>
<dbReference type="SMART" id="SM00345">
    <property type="entry name" value="HTH_GNTR"/>
    <property type="match status" value="1"/>
</dbReference>
<dbReference type="Proteomes" id="UP000559809">
    <property type="component" value="Unassembled WGS sequence"/>
</dbReference>
<dbReference type="Pfam" id="PF00392">
    <property type="entry name" value="GntR"/>
    <property type="match status" value="1"/>
</dbReference>
<keyword evidence="3" id="KW-0804">Transcription</keyword>
<dbReference type="PANTHER" id="PTHR43537:SF24">
    <property type="entry name" value="GLUCONATE OPERON TRANSCRIPTIONAL REPRESSOR"/>
    <property type="match status" value="1"/>
</dbReference>
<proteinExistence type="predicted"/>
<comment type="caution">
    <text evidence="5">The sequence shown here is derived from an EMBL/GenBank/DDBJ whole genome shotgun (WGS) entry which is preliminary data.</text>
</comment>
<keyword evidence="6" id="KW-1185">Reference proteome</keyword>
<dbReference type="PANTHER" id="PTHR43537">
    <property type="entry name" value="TRANSCRIPTIONAL REGULATOR, GNTR FAMILY"/>
    <property type="match status" value="1"/>
</dbReference>
<reference evidence="5 6" key="1">
    <citation type="submission" date="2020-07" db="EMBL/GenBank/DDBJ databases">
        <title>Taxonomic revisions and descriptions of new bacterial species based on genomic comparisons in the high-G+C-content subgroup of the family Alcaligenaceae.</title>
        <authorList>
            <person name="Szabo A."/>
            <person name="Felfoldi T."/>
        </authorList>
    </citation>
    <scope>NUCLEOTIDE SEQUENCE [LARGE SCALE GENOMIC DNA]</scope>
    <source>
        <strain evidence="5 6">LMG 24012</strain>
    </source>
</reference>
<gene>
    <name evidence="5" type="ORF">H0A72_07495</name>
</gene>
<feature type="domain" description="HTH gntR-type" evidence="4">
    <location>
        <begin position="14"/>
        <end position="81"/>
    </location>
</feature>
<dbReference type="InterPro" id="IPR011711">
    <property type="entry name" value="GntR_C"/>
</dbReference>
<dbReference type="InterPro" id="IPR036390">
    <property type="entry name" value="WH_DNA-bd_sf"/>
</dbReference>
<dbReference type="GO" id="GO:0003677">
    <property type="term" value="F:DNA binding"/>
    <property type="evidence" value="ECO:0007669"/>
    <property type="project" value="UniProtKB-KW"/>
</dbReference>
<evidence type="ECO:0000313" key="6">
    <source>
        <dbReference type="Proteomes" id="UP000559809"/>
    </source>
</evidence>
<organism evidence="5 6">
    <name type="scientific">Parapusillimonas granuli</name>
    <dbReference type="NCBI Taxonomy" id="380911"/>
    <lineage>
        <taxon>Bacteria</taxon>
        <taxon>Pseudomonadati</taxon>
        <taxon>Pseudomonadota</taxon>
        <taxon>Betaproteobacteria</taxon>
        <taxon>Burkholderiales</taxon>
        <taxon>Alcaligenaceae</taxon>
        <taxon>Parapusillimonas</taxon>
    </lineage>
</organism>